<accession>A0ABS1HEX7</accession>
<proteinExistence type="predicted"/>
<name>A0ABS1HEX7_9BACT</name>
<evidence type="ECO:0000313" key="4">
    <source>
        <dbReference type="Proteomes" id="UP000605676"/>
    </source>
</evidence>
<keyword evidence="2" id="KW-0732">Signal</keyword>
<protein>
    <recommendedName>
        <fullName evidence="5">Tetratricopeptide repeat protein</fullName>
    </recommendedName>
</protein>
<dbReference type="InterPro" id="IPR011990">
    <property type="entry name" value="TPR-like_helical_dom_sf"/>
</dbReference>
<sequence>MKHILTILFTSLFAVSTFAQQEHFLSIEGQNELQQTYHTPEADILSLISARSEASLQDEYLRLYGLFIAYQVNERELFANTFHKDIDQFEVQFDVSDRQQLMLVTLLIQQSLLHWNSGSNTDGARSFYKAHRLFRRINAESYPNEYQKLQAIFNVFLSQIPVNYQFWASLFGLEGDLNKGLSEMKQYAQTNINNQEAQVLYSYCLLKFGNARKKETILLIQQSQNNASPILNFVLASLAVKNRMGQDGLDFMESIEAKQFDSFPLLQYQHARVKLNQLDTNSYNALQSFLSNYSGNSFKTDAMMRQAWYFHIQHDNQKRDSLIQIIHQQTKLPTTNDRQAAKEVAQLKSVPVDLLKARLLYDGGFYNGAHQLLSTIDPNELESFYLAEFFYRLAKIDVELNKHLEAIQSFDKVIEVTQNDTRYIGPYAAIEAAKIMLSQNNMHRCRFYLEQASQLNTGEYAIDIKRKITAFNSKIDSAQ</sequence>
<evidence type="ECO:0000313" key="3">
    <source>
        <dbReference type="EMBL" id="MBK3516030.1"/>
    </source>
</evidence>
<dbReference type="SUPFAM" id="SSF48452">
    <property type="entry name" value="TPR-like"/>
    <property type="match status" value="1"/>
</dbReference>
<keyword evidence="1" id="KW-0802">TPR repeat</keyword>
<feature type="chain" id="PRO_5047250285" description="Tetratricopeptide repeat protein" evidence="2">
    <location>
        <begin position="20"/>
        <end position="479"/>
    </location>
</feature>
<gene>
    <name evidence="3" type="ORF">JIV24_01675</name>
</gene>
<evidence type="ECO:0008006" key="5">
    <source>
        <dbReference type="Google" id="ProtNLM"/>
    </source>
</evidence>
<dbReference type="EMBL" id="JAENRR010000002">
    <property type="protein sequence ID" value="MBK3516030.1"/>
    <property type="molecule type" value="Genomic_DNA"/>
</dbReference>
<feature type="repeat" description="TPR" evidence="1">
    <location>
        <begin position="387"/>
        <end position="420"/>
    </location>
</feature>
<dbReference type="Proteomes" id="UP000605676">
    <property type="component" value="Unassembled WGS sequence"/>
</dbReference>
<dbReference type="PROSITE" id="PS50005">
    <property type="entry name" value="TPR"/>
    <property type="match status" value="1"/>
</dbReference>
<comment type="caution">
    <text evidence="3">The sequence shown here is derived from an EMBL/GenBank/DDBJ whole genome shotgun (WGS) entry which is preliminary data.</text>
</comment>
<dbReference type="RefSeq" id="WP_200463260.1">
    <property type="nucleotide sequence ID" value="NZ_JAENRR010000002.1"/>
</dbReference>
<dbReference type="InterPro" id="IPR019734">
    <property type="entry name" value="TPR_rpt"/>
</dbReference>
<evidence type="ECO:0000256" key="1">
    <source>
        <dbReference type="PROSITE-ProRule" id="PRU00339"/>
    </source>
</evidence>
<feature type="signal peptide" evidence="2">
    <location>
        <begin position="1"/>
        <end position="19"/>
    </location>
</feature>
<organism evidence="3 4">
    <name type="scientific">Carboxylicivirga marina</name>
    <dbReference type="NCBI Taxonomy" id="2800988"/>
    <lineage>
        <taxon>Bacteria</taxon>
        <taxon>Pseudomonadati</taxon>
        <taxon>Bacteroidota</taxon>
        <taxon>Bacteroidia</taxon>
        <taxon>Marinilabiliales</taxon>
        <taxon>Marinilabiliaceae</taxon>
        <taxon>Carboxylicivirga</taxon>
    </lineage>
</organism>
<dbReference type="Gene3D" id="1.25.40.10">
    <property type="entry name" value="Tetratricopeptide repeat domain"/>
    <property type="match status" value="1"/>
</dbReference>
<reference evidence="3 4" key="1">
    <citation type="submission" date="2021-01" db="EMBL/GenBank/DDBJ databases">
        <title>Carboxyliciviraga sp.nov., isolated from coastal sediments.</title>
        <authorList>
            <person name="Lu D."/>
            <person name="Zhang T."/>
        </authorList>
    </citation>
    <scope>NUCLEOTIDE SEQUENCE [LARGE SCALE GENOMIC DNA]</scope>
    <source>
        <strain evidence="3 4">N1Y132</strain>
    </source>
</reference>
<evidence type="ECO:0000256" key="2">
    <source>
        <dbReference type="SAM" id="SignalP"/>
    </source>
</evidence>
<keyword evidence="4" id="KW-1185">Reference proteome</keyword>